<sequence>GMMPTASPPPQPISPEQELEALKDQSQMLAQQLTEMQRRIEELEKKSK</sequence>
<gene>
    <name evidence="2" type="ORF">S01H1_80026</name>
</gene>
<feature type="non-terminal residue" evidence="2">
    <location>
        <position position="1"/>
    </location>
</feature>
<evidence type="ECO:0000313" key="2">
    <source>
        <dbReference type="EMBL" id="GAG44635.1"/>
    </source>
</evidence>
<dbReference type="EMBL" id="BARS01054002">
    <property type="protein sequence ID" value="GAG44635.1"/>
    <property type="molecule type" value="Genomic_DNA"/>
</dbReference>
<comment type="caution">
    <text evidence="2">The sequence shown here is derived from an EMBL/GenBank/DDBJ whole genome shotgun (WGS) entry which is preliminary data.</text>
</comment>
<accession>X0XN75</accession>
<protein>
    <submittedName>
        <fullName evidence="2">Uncharacterized protein</fullName>
    </submittedName>
</protein>
<feature type="coiled-coil region" evidence="1">
    <location>
        <begin position="19"/>
        <end position="46"/>
    </location>
</feature>
<organism evidence="2">
    <name type="scientific">marine sediment metagenome</name>
    <dbReference type="NCBI Taxonomy" id="412755"/>
    <lineage>
        <taxon>unclassified sequences</taxon>
        <taxon>metagenomes</taxon>
        <taxon>ecological metagenomes</taxon>
    </lineage>
</organism>
<evidence type="ECO:0000256" key="1">
    <source>
        <dbReference type="SAM" id="Coils"/>
    </source>
</evidence>
<proteinExistence type="predicted"/>
<reference evidence="2" key="1">
    <citation type="journal article" date="2014" name="Front. Microbiol.">
        <title>High frequency of phylogenetically diverse reductive dehalogenase-homologous genes in deep subseafloor sedimentary metagenomes.</title>
        <authorList>
            <person name="Kawai M."/>
            <person name="Futagami T."/>
            <person name="Toyoda A."/>
            <person name="Takaki Y."/>
            <person name="Nishi S."/>
            <person name="Hori S."/>
            <person name="Arai W."/>
            <person name="Tsubouchi T."/>
            <person name="Morono Y."/>
            <person name="Uchiyama I."/>
            <person name="Ito T."/>
            <person name="Fujiyama A."/>
            <person name="Inagaki F."/>
            <person name="Takami H."/>
        </authorList>
    </citation>
    <scope>NUCLEOTIDE SEQUENCE</scope>
    <source>
        <strain evidence="2">Expedition CK06-06</strain>
    </source>
</reference>
<keyword evidence="1" id="KW-0175">Coiled coil</keyword>
<name>X0XN75_9ZZZZ</name>
<dbReference type="AlphaFoldDB" id="X0XN75"/>